<evidence type="ECO:0000256" key="6">
    <source>
        <dbReference type="ARBA" id="ARBA00022679"/>
    </source>
</evidence>
<evidence type="ECO:0000256" key="3">
    <source>
        <dbReference type="ARBA" id="ARBA00012438"/>
    </source>
</evidence>
<evidence type="ECO:0000256" key="8">
    <source>
        <dbReference type="ARBA" id="ARBA00022777"/>
    </source>
</evidence>
<evidence type="ECO:0000256" key="4">
    <source>
        <dbReference type="ARBA" id="ARBA00022475"/>
    </source>
</evidence>
<dbReference type="PRINTS" id="PR00344">
    <property type="entry name" value="BCTRLSENSOR"/>
</dbReference>
<dbReference type="Gene3D" id="3.30.450.20">
    <property type="entry name" value="PAS domain"/>
    <property type="match status" value="1"/>
</dbReference>
<keyword evidence="6" id="KW-0808">Transferase</keyword>
<dbReference type="SMART" id="SM00387">
    <property type="entry name" value="HATPase_c"/>
    <property type="match status" value="1"/>
</dbReference>
<keyword evidence="7 10" id="KW-0812">Transmembrane</keyword>
<dbReference type="Pfam" id="PF00672">
    <property type="entry name" value="HAMP"/>
    <property type="match status" value="1"/>
</dbReference>
<dbReference type="CDD" id="cd00082">
    <property type="entry name" value="HisKA"/>
    <property type="match status" value="1"/>
</dbReference>
<dbReference type="InterPro" id="IPR003594">
    <property type="entry name" value="HATPase_dom"/>
</dbReference>
<keyword evidence="14" id="KW-1185">Reference proteome</keyword>
<dbReference type="InterPro" id="IPR052162">
    <property type="entry name" value="Sensor_kinase/Photoreceptor"/>
</dbReference>
<sequence length="666" mass="76533">MEFNWSLKSKFLSLTLLLVTITSLTTVVVVSFQLTDQLTNQKYNELHQSLSFISSSLNKDIKQLTEDAHIIANSRLIKSVVANNNNIDSFLSLIEQEEWKESLTVLFNQILAANSHYFKVRYVRYQKGTNLPSAKELLVIRRQNNSVIQLPDDQLQEKIHRGYIQNALSLKPNQTLLSELSLNREFGVISEPKTATLRAVAPIFHKQKLHGFIIISMDVTQMFHQLTQIITPPKQFYALRSDGYYFHHPDNEQTFSFEFKDKAQYTLQQDFTDSEALITVPKQINRETVYKTDKQKMAIVTEQVFFDSLNPHRYMLLALVQPYQEIDEITQNINISLLTTGFIIALIAGATAFLMMRTLAQPVKQLLNSMKQFGDIQQVGALPVQRHDELGVLARHFHKMSSGIKRQTEQLNQEIKVRRLTESRLKKQEVELKRSNSELEKFAYVASHDLQEPLRKVQAFGDRLAERMADKLDDKSFDYLSRMQQAASRMSQLISDLLAFSRVATRGRPFTQQSIDNILDGVLSDLEVAIEQSNTLIKREPLPELSVDEGQFRQLLQNLVGNAIKFRQQDKQHIVNIWSKLSQDNSKVCIYVKDNGIGFDPKYADRIFEVFQRLHARSQYEGTGIGLAICRKIVERHGGTIDVISQPGEGAEFIIELPIQWNREDL</sequence>
<dbReference type="Pfam" id="PF21623">
    <property type="entry name" value="HK_sensor_dom_bact"/>
    <property type="match status" value="1"/>
</dbReference>
<feature type="domain" description="HAMP" evidence="12">
    <location>
        <begin position="357"/>
        <end position="409"/>
    </location>
</feature>
<dbReference type="EC" id="2.7.13.3" evidence="3"/>
<dbReference type="FunFam" id="3.30.565.10:FF:000006">
    <property type="entry name" value="Sensor histidine kinase WalK"/>
    <property type="match status" value="1"/>
</dbReference>
<dbReference type="Gene3D" id="6.10.340.10">
    <property type="match status" value="1"/>
</dbReference>
<keyword evidence="8" id="KW-0418">Kinase</keyword>
<keyword evidence="9 10" id="KW-1133">Transmembrane helix</keyword>
<dbReference type="Pfam" id="PF00512">
    <property type="entry name" value="HisKA"/>
    <property type="match status" value="1"/>
</dbReference>
<dbReference type="InterPro" id="IPR036890">
    <property type="entry name" value="HATPase_C_sf"/>
</dbReference>
<dbReference type="InterPro" id="IPR003660">
    <property type="entry name" value="HAMP_dom"/>
</dbReference>
<evidence type="ECO:0000313" key="14">
    <source>
        <dbReference type="Proteomes" id="UP000245790"/>
    </source>
</evidence>
<dbReference type="GO" id="GO:0005886">
    <property type="term" value="C:plasma membrane"/>
    <property type="evidence" value="ECO:0007669"/>
    <property type="project" value="UniProtKB-SubCell"/>
</dbReference>
<evidence type="ECO:0000256" key="9">
    <source>
        <dbReference type="ARBA" id="ARBA00022989"/>
    </source>
</evidence>
<dbReference type="AlphaFoldDB" id="A0A316G035"/>
<comment type="caution">
    <text evidence="13">The sequence shown here is derived from an EMBL/GenBank/DDBJ whole genome shotgun (WGS) entry which is preliminary data.</text>
</comment>
<comment type="subcellular location">
    <subcellularLocation>
        <location evidence="2">Cell membrane</location>
        <topology evidence="2">Multi-pass membrane protein</topology>
    </subcellularLocation>
</comment>
<dbReference type="SUPFAM" id="SSF47384">
    <property type="entry name" value="Homodimeric domain of signal transducing histidine kinase"/>
    <property type="match status" value="1"/>
</dbReference>
<dbReference type="SUPFAM" id="SSF55874">
    <property type="entry name" value="ATPase domain of HSP90 chaperone/DNA topoisomerase II/histidine kinase"/>
    <property type="match status" value="1"/>
</dbReference>
<dbReference type="SMART" id="SM00388">
    <property type="entry name" value="HisKA"/>
    <property type="match status" value="1"/>
</dbReference>
<evidence type="ECO:0000256" key="1">
    <source>
        <dbReference type="ARBA" id="ARBA00000085"/>
    </source>
</evidence>
<keyword evidence="10" id="KW-0472">Membrane</keyword>
<feature type="domain" description="Histidine kinase" evidence="11">
    <location>
        <begin position="445"/>
        <end position="661"/>
    </location>
</feature>
<dbReference type="InterPro" id="IPR036097">
    <property type="entry name" value="HisK_dim/P_sf"/>
</dbReference>
<dbReference type="SMART" id="SM00304">
    <property type="entry name" value="HAMP"/>
    <property type="match status" value="1"/>
</dbReference>
<evidence type="ECO:0000256" key="7">
    <source>
        <dbReference type="ARBA" id="ARBA00022692"/>
    </source>
</evidence>
<gene>
    <name evidence="13" type="ORF">C8D97_102134</name>
</gene>
<dbReference type="Gene3D" id="1.10.287.130">
    <property type="match status" value="1"/>
</dbReference>
<dbReference type="PANTHER" id="PTHR43304:SF1">
    <property type="entry name" value="PAC DOMAIN-CONTAINING PROTEIN"/>
    <property type="match status" value="1"/>
</dbReference>
<keyword evidence="5" id="KW-0597">Phosphoprotein</keyword>
<organism evidence="13 14">
    <name type="scientific">Pleionea mediterranea</name>
    <dbReference type="NCBI Taxonomy" id="523701"/>
    <lineage>
        <taxon>Bacteria</taxon>
        <taxon>Pseudomonadati</taxon>
        <taxon>Pseudomonadota</taxon>
        <taxon>Gammaproteobacteria</taxon>
        <taxon>Oceanospirillales</taxon>
        <taxon>Pleioneaceae</taxon>
        <taxon>Pleionea</taxon>
    </lineage>
</organism>
<dbReference type="PROSITE" id="PS50109">
    <property type="entry name" value="HIS_KIN"/>
    <property type="match status" value="1"/>
</dbReference>
<evidence type="ECO:0000256" key="5">
    <source>
        <dbReference type="ARBA" id="ARBA00022553"/>
    </source>
</evidence>
<dbReference type="RefSeq" id="WP_109761811.1">
    <property type="nucleotide sequence ID" value="NZ_QGGU01000002.1"/>
</dbReference>
<dbReference type="Pfam" id="PF02518">
    <property type="entry name" value="HATPase_c"/>
    <property type="match status" value="1"/>
</dbReference>
<feature type="transmembrane region" description="Helical" evidence="10">
    <location>
        <begin position="335"/>
        <end position="356"/>
    </location>
</feature>
<reference evidence="13 14" key="1">
    <citation type="submission" date="2018-05" db="EMBL/GenBank/DDBJ databases">
        <title>Genomic Encyclopedia of Type Strains, Phase IV (KMG-IV): sequencing the most valuable type-strain genomes for metagenomic binning, comparative biology and taxonomic classification.</title>
        <authorList>
            <person name="Goeker M."/>
        </authorList>
    </citation>
    <scope>NUCLEOTIDE SEQUENCE [LARGE SCALE GENOMIC DNA]</scope>
    <source>
        <strain evidence="13 14">DSM 25350</strain>
    </source>
</reference>
<dbReference type="PROSITE" id="PS50885">
    <property type="entry name" value="HAMP"/>
    <property type="match status" value="1"/>
</dbReference>
<dbReference type="OrthoDB" id="9808408at2"/>
<dbReference type="InterPro" id="IPR029151">
    <property type="entry name" value="Sensor-like_sf"/>
</dbReference>
<dbReference type="InterPro" id="IPR004358">
    <property type="entry name" value="Sig_transdc_His_kin-like_C"/>
</dbReference>
<dbReference type="Gene3D" id="3.30.565.10">
    <property type="entry name" value="Histidine kinase-like ATPase, C-terminal domain"/>
    <property type="match status" value="1"/>
</dbReference>
<dbReference type="InterPro" id="IPR048760">
    <property type="entry name" value="VP0354-like_sensor_dom"/>
</dbReference>
<accession>A0A316G035</accession>
<evidence type="ECO:0000259" key="12">
    <source>
        <dbReference type="PROSITE" id="PS50885"/>
    </source>
</evidence>
<dbReference type="Proteomes" id="UP000245790">
    <property type="component" value="Unassembled WGS sequence"/>
</dbReference>
<protein>
    <recommendedName>
        <fullName evidence="3">histidine kinase</fullName>
        <ecNumber evidence="3">2.7.13.3</ecNumber>
    </recommendedName>
</protein>
<dbReference type="PANTHER" id="PTHR43304">
    <property type="entry name" value="PHYTOCHROME-LIKE PROTEIN CPH1"/>
    <property type="match status" value="1"/>
</dbReference>
<dbReference type="CDD" id="cd06225">
    <property type="entry name" value="HAMP"/>
    <property type="match status" value="1"/>
</dbReference>
<evidence type="ECO:0000256" key="10">
    <source>
        <dbReference type="SAM" id="Phobius"/>
    </source>
</evidence>
<evidence type="ECO:0000256" key="2">
    <source>
        <dbReference type="ARBA" id="ARBA00004651"/>
    </source>
</evidence>
<dbReference type="InterPro" id="IPR003661">
    <property type="entry name" value="HisK_dim/P_dom"/>
</dbReference>
<proteinExistence type="predicted"/>
<evidence type="ECO:0000259" key="11">
    <source>
        <dbReference type="PROSITE" id="PS50109"/>
    </source>
</evidence>
<dbReference type="SUPFAM" id="SSF158472">
    <property type="entry name" value="HAMP domain-like"/>
    <property type="match status" value="1"/>
</dbReference>
<evidence type="ECO:0000313" key="13">
    <source>
        <dbReference type="EMBL" id="PWK53745.1"/>
    </source>
</evidence>
<dbReference type="GO" id="GO:0000155">
    <property type="term" value="F:phosphorelay sensor kinase activity"/>
    <property type="evidence" value="ECO:0007669"/>
    <property type="project" value="InterPro"/>
</dbReference>
<name>A0A316G035_9GAMM</name>
<dbReference type="EMBL" id="QGGU01000002">
    <property type="protein sequence ID" value="PWK53745.1"/>
    <property type="molecule type" value="Genomic_DNA"/>
</dbReference>
<comment type="catalytic activity">
    <reaction evidence="1">
        <text>ATP + protein L-histidine = ADP + protein N-phospho-L-histidine.</text>
        <dbReference type="EC" id="2.7.13.3"/>
    </reaction>
</comment>
<keyword evidence="4" id="KW-1003">Cell membrane</keyword>
<dbReference type="InterPro" id="IPR005467">
    <property type="entry name" value="His_kinase_dom"/>
</dbReference>
<dbReference type="SUPFAM" id="SSF103190">
    <property type="entry name" value="Sensory domain-like"/>
    <property type="match status" value="1"/>
</dbReference>